<feature type="region of interest" description="Disordered" evidence="2">
    <location>
        <begin position="100"/>
        <end position="129"/>
    </location>
</feature>
<feature type="region of interest" description="Disordered" evidence="2">
    <location>
        <begin position="145"/>
        <end position="173"/>
    </location>
</feature>
<protein>
    <recommendedName>
        <fullName evidence="4">F-box domain-containing protein</fullName>
    </recommendedName>
</protein>
<proteinExistence type="predicted"/>
<organism evidence="3">
    <name type="scientific">Chromera velia CCMP2878</name>
    <dbReference type="NCBI Taxonomy" id="1169474"/>
    <lineage>
        <taxon>Eukaryota</taxon>
        <taxon>Sar</taxon>
        <taxon>Alveolata</taxon>
        <taxon>Colpodellida</taxon>
        <taxon>Chromeraceae</taxon>
        <taxon>Chromera</taxon>
    </lineage>
</organism>
<dbReference type="EMBL" id="CDMZ01005895">
    <property type="protein sequence ID" value="CEM55626.1"/>
    <property type="molecule type" value="Genomic_DNA"/>
</dbReference>
<dbReference type="InterPro" id="IPR036047">
    <property type="entry name" value="F-box-like_dom_sf"/>
</dbReference>
<dbReference type="AlphaFoldDB" id="A0A0G4IEQ1"/>
<feature type="coiled-coil region" evidence="1">
    <location>
        <begin position="401"/>
        <end position="432"/>
    </location>
</feature>
<accession>A0A0G4IEQ1</accession>
<evidence type="ECO:0000256" key="1">
    <source>
        <dbReference type="SAM" id="Coils"/>
    </source>
</evidence>
<evidence type="ECO:0000256" key="2">
    <source>
        <dbReference type="SAM" id="MobiDB-lite"/>
    </source>
</evidence>
<name>A0A0G4IEQ1_9ALVE</name>
<feature type="compositionally biased region" description="Low complexity" evidence="2">
    <location>
        <begin position="109"/>
        <end position="129"/>
    </location>
</feature>
<sequence length="482" mass="52298">MSTEFKRVQAQIEEASEMVQSIQNHPGAPPTPYTSSELNAVFGKLVAMRPTMEKLRKKAEDSAENAKTALYGPTMIAKVRTAATRYEEVIQSLTEFGVRHEETPPAPVAPSSSSAAPSRPQTVSVTSASSTQALSASALAARAAEARRDAAASSSSAPPPPAASPPPAPDPEERTFVVSVQELAAVFHDCLSKCDFWYSPSSSSSSASGPEALTNSGFFNATYLMPVLREAPWLYASRRQEATEEDFERLPVECKMLTLGGNLLIFVSADEKGEAGVGPLRARVELQTGMSVALVRRLIDRDILSPFLFQLQPPSLSALSLETVCTVLSFLKVKELGRALVAGRSLCAASENESLWHAVSLRVSEYSRFLNCSPLSEEKARQYARDAGTGVSALRFWKAKARELVNGAKIEEERREEERREAEERRRALERMRVGNPFATRPPPRFPSPLPPFGIGGDRDLNPFPRNPFGGPGGGGGFFRGL</sequence>
<gene>
    <name evidence="3" type="ORF">Cvel_13703</name>
</gene>
<feature type="compositionally biased region" description="Pro residues" evidence="2">
    <location>
        <begin position="157"/>
        <end position="169"/>
    </location>
</feature>
<dbReference type="SUPFAM" id="SSF81383">
    <property type="entry name" value="F-box domain"/>
    <property type="match status" value="1"/>
</dbReference>
<dbReference type="VEuPathDB" id="CryptoDB:Cvel_13703"/>
<keyword evidence="1" id="KW-0175">Coiled coil</keyword>
<evidence type="ECO:0008006" key="4">
    <source>
        <dbReference type="Google" id="ProtNLM"/>
    </source>
</evidence>
<reference evidence="3" key="1">
    <citation type="submission" date="2014-11" db="EMBL/GenBank/DDBJ databases">
        <authorList>
            <person name="Otto D Thomas"/>
            <person name="Naeem Raeece"/>
        </authorList>
    </citation>
    <scope>NUCLEOTIDE SEQUENCE</scope>
</reference>
<evidence type="ECO:0000313" key="3">
    <source>
        <dbReference type="EMBL" id="CEM55626.1"/>
    </source>
</evidence>